<protein>
    <recommendedName>
        <fullName evidence="4">EGF-like domain-containing protein</fullName>
    </recommendedName>
</protein>
<dbReference type="AlphaFoldDB" id="A0A2T9YR10"/>
<accession>A0A2T9YR10</accession>
<evidence type="ECO:0000313" key="2">
    <source>
        <dbReference type="EMBL" id="PVU94762.1"/>
    </source>
</evidence>
<evidence type="ECO:0000256" key="1">
    <source>
        <dbReference type="SAM" id="SignalP"/>
    </source>
</evidence>
<dbReference type="OrthoDB" id="10674149at2759"/>
<comment type="caution">
    <text evidence="2">The sequence shown here is derived from an EMBL/GenBank/DDBJ whole genome shotgun (WGS) entry which is preliminary data.</text>
</comment>
<dbReference type="EMBL" id="MBFR01000075">
    <property type="protein sequence ID" value="PVU94762.1"/>
    <property type="molecule type" value="Genomic_DNA"/>
</dbReference>
<evidence type="ECO:0000313" key="3">
    <source>
        <dbReference type="Proteomes" id="UP000245383"/>
    </source>
</evidence>
<evidence type="ECO:0008006" key="4">
    <source>
        <dbReference type="Google" id="ProtNLM"/>
    </source>
</evidence>
<name>A0A2T9YR10_9FUNG</name>
<keyword evidence="3" id="KW-1185">Reference proteome</keyword>
<feature type="signal peptide" evidence="1">
    <location>
        <begin position="1"/>
        <end position="21"/>
    </location>
</feature>
<dbReference type="Proteomes" id="UP000245383">
    <property type="component" value="Unassembled WGS sequence"/>
</dbReference>
<proteinExistence type="predicted"/>
<sequence>MRTLSILLISISCVFYNTANAAEQNSAIDQNPDSASAHNPPLNERERCIMENGGVTFTRGYQECACLNSGKVYCYGDPPINYAYERCVNTLGRGSSRYIDGDKICQCQTDGTSKCEFFFDPNNTPITYTPTTTTPSFYDPSTTEDIITATLPVNERNRCIIENGGAKDRTNILTETKYVHAGLMVLPDASLCLILTILPSPLPLLPSSIL</sequence>
<reference evidence="2 3" key="1">
    <citation type="journal article" date="2018" name="MBio">
        <title>Comparative Genomics Reveals the Core Gene Toolbox for the Fungus-Insect Symbiosis.</title>
        <authorList>
            <person name="Wang Y."/>
            <person name="Stata M."/>
            <person name="Wang W."/>
            <person name="Stajich J.E."/>
            <person name="White M.M."/>
            <person name="Moncalvo J.M."/>
        </authorList>
    </citation>
    <scope>NUCLEOTIDE SEQUENCE [LARGE SCALE GENOMIC DNA]</scope>
    <source>
        <strain evidence="2 3">SWE-8-4</strain>
    </source>
</reference>
<organism evidence="2 3">
    <name type="scientific">Smittium simulii</name>
    <dbReference type="NCBI Taxonomy" id="133385"/>
    <lineage>
        <taxon>Eukaryota</taxon>
        <taxon>Fungi</taxon>
        <taxon>Fungi incertae sedis</taxon>
        <taxon>Zoopagomycota</taxon>
        <taxon>Kickxellomycotina</taxon>
        <taxon>Harpellomycetes</taxon>
        <taxon>Harpellales</taxon>
        <taxon>Legeriomycetaceae</taxon>
        <taxon>Smittium</taxon>
    </lineage>
</organism>
<gene>
    <name evidence="2" type="ORF">BB561_002263</name>
</gene>
<feature type="chain" id="PRO_5015465033" description="EGF-like domain-containing protein" evidence="1">
    <location>
        <begin position="22"/>
        <end position="210"/>
    </location>
</feature>
<keyword evidence="1" id="KW-0732">Signal</keyword>